<dbReference type="GO" id="GO:0005992">
    <property type="term" value="P:trehalose biosynthetic process"/>
    <property type="evidence" value="ECO:0007669"/>
    <property type="project" value="TreeGrafter"/>
</dbReference>
<dbReference type="Gene3D" id="3.30.1590.10">
    <property type="entry name" value="Maltooligosyl trehalose synthase, domain 2"/>
    <property type="match status" value="1"/>
</dbReference>
<dbReference type="InterPro" id="IPR017853">
    <property type="entry name" value="GH"/>
</dbReference>
<dbReference type="NCBIfam" id="TIGR02401">
    <property type="entry name" value="trehalose_TreY"/>
    <property type="match status" value="1"/>
</dbReference>
<evidence type="ECO:0000259" key="1">
    <source>
        <dbReference type="SMART" id="SM00642"/>
    </source>
</evidence>
<dbReference type="AlphaFoldDB" id="A0AB38XLG6"/>
<feature type="domain" description="Glycosyl hydrolase family 13 catalytic" evidence="1">
    <location>
        <begin position="14"/>
        <end position="732"/>
    </location>
</feature>
<evidence type="ECO:0000313" key="3">
    <source>
        <dbReference type="Proteomes" id="UP001211044"/>
    </source>
</evidence>
<proteinExistence type="predicted"/>
<dbReference type="InterPro" id="IPR006047">
    <property type="entry name" value="GH13_cat_dom"/>
</dbReference>
<dbReference type="SUPFAM" id="SSF51445">
    <property type="entry name" value="(Trans)glycosidases"/>
    <property type="match status" value="1"/>
</dbReference>
<accession>A0AB38XLG6</accession>
<dbReference type="Gene3D" id="1.10.150.200">
    <property type="entry name" value="Maltooligosyl trehalose synthase, domain 3"/>
    <property type="match status" value="1"/>
</dbReference>
<dbReference type="GO" id="GO:0030980">
    <property type="term" value="P:alpha-glucan catabolic process"/>
    <property type="evidence" value="ECO:0007669"/>
    <property type="project" value="TreeGrafter"/>
</dbReference>
<evidence type="ECO:0000313" key="2">
    <source>
        <dbReference type="EMBL" id="WCE45198.1"/>
    </source>
</evidence>
<dbReference type="SMART" id="SM00642">
    <property type="entry name" value="Aamy"/>
    <property type="match status" value="1"/>
</dbReference>
<dbReference type="Gene3D" id="1.10.10.470">
    <property type="entry name" value="Maltooligosyl trehalose synthase, domain 4"/>
    <property type="match status" value="1"/>
</dbReference>
<dbReference type="CDD" id="cd11336">
    <property type="entry name" value="AmyAc_MTSase"/>
    <property type="match status" value="1"/>
</dbReference>
<organism evidence="2 3">
    <name type="scientific">Winkia neuii subsp. anitrata</name>
    <dbReference type="NCBI Taxonomy" id="29318"/>
    <lineage>
        <taxon>Bacteria</taxon>
        <taxon>Bacillati</taxon>
        <taxon>Actinomycetota</taxon>
        <taxon>Actinomycetes</taxon>
        <taxon>Actinomycetales</taxon>
        <taxon>Actinomycetaceae</taxon>
        <taxon>Winkia</taxon>
    </lineage>
</organism>
<reference evidence="2" key="1">
    <citation type="submission" date="2023-01" db="EMBL/GenBank/DDBJ databases">
        <title>Comparative Genomic Analysis of the Clinically-Derived Winkia Strain NY0527 Provides Evidence into the Taxonomic Reassignment of Winkia neuii and Characterizes Their Virulence Traits.</title>
        <authorList>
            <person name="Cai X."/>
            <person name="Peng Y."/>
            <person name="Li M."/>
            <person name="Qiu Y."/>
            <person name="Wang Y."/>
            <person name="Xu L."/>
            <person name="Hou Q."/>
        </authorList>
    </citation>
    <scope>NUCLEOTIDE SEQUENCE</scope>
    <source>
        <strain evidence="2">NY0527</strain>
    </source>
</reference>
<dbReference type="PANTHER" id="PTHR10357:SF216">
    <property type="entry name" value="MALTOOLIGOSYL TREHALOSE SYNTHASE-RELATED"/>
    <property type="match status" value="1"/>
</dbReference>
<name>A0AB38XLG6_9ACTO</name>
<dbReference type="KEGG" id="wne:PIG85_05865"/>
<gene>
    <name evidence="2" type="primary">treY</name>
    <name evidence="2" type="ORF">PIG85_05865</name>
</gene>
<dbReference type="InterPro" id="IPR012767">
    <property type="entry name" value="Trehalose_TreY"/>
</dbReference>
<sequence>MSHPHLPKPGKRLPISTYRLQLNENFTCRDAIGVLDYLVALGVTDIYLSPILQAAPGSKHGYDVVDHRHVSRQIGGRKAFEELASAAHEAGLGVIVDVVPNHMAVPTPVWHSRAMWSVLKRGLESEYANWFDVEVNEPILMPILGARIGQVLAAGELELVKMRVPTEPDRGQQWVLRYFDHVFPVAEGTESLPLEVLVERQHYRLAHWKVASEELNYRRFFDVGSLAGIRVELPEVFNATHALLLELFNAGFIDAFRVDHPDGLADPRGYFRALSEATGGAWIVAEKILEANEQMPSDWPVSGTTGYDTAWRLNALNVNQSAALSLGAVMAQVSGDSPSSYRQIVREAKAQIIDTSLAAEVRRLGNVIWNICLEDFRLRDHTFRGLITCLRTLIIQMDRYRAYVVPSESAPALSRAVVQEAAARAKKELPEDLSDTMDVIVALVLGDEIGSAGNYESAAQKAEVLVRFQQVCGAVMAKGVEDTAFYRWTHLLSLTEVGSDPSQFGISVDEMHRHAAYIAAQWPATMTCGSTHDTKRGEDVRARLNTIASFPDKWSNLVADLREASNSYRPRDLDGRIEYILWQTLVGTWSDAGPISFDRLEGYLLKAAREQKTWTSWIDTAASREKRMTEFARNVLKDPAVRELVLCWREETAECTKAAILSTKTLQLTMPGVADIYQGTEMVGTSLVDPDNRRPVDFDARKKSLERLLSGWAPENIDEEKLDLVRRILALRAKLPNVFVSAESDYAALPVSTSHALAFSRGVGTPQVVVIAARTFANKDNWHSHTVGIPEGEWASIFHDQKVCGGVRPLSEVLGNSTVEILVRTELT</sequence>
<dbReference type="EMBL" id="CP116394">
    <property type="protein sequence ID" value="WCE45198.1"/>
    <property type="molecule type" value="Genomic_DNA"/>
</dbReference>
<dbReference type="GO" id="GO:0047470">
    <property type="term" value="F:(1,4)-alpha-D-glucan 1-alpha-D-glucosylmutase activity"/>
    <property type="evidence" value="ECO:0007669"/>
    <property type="project" value="TreeGrafter"/>
</dbReference>
<dbReference type="Pfam" id="PF00128">
    <property type="entry name" value="Alpha-amylase"/>
    <property type="match status" value="1"/>
</dbReference>
<dbReference type="RefSeq" id="WP_053086206.1">
    <property type="nucleotide sequence ID" value="NZ_CP116394.1"/>
</dbReference>
<protein>
    <submittedName>
        <fullName evidence="2">Malto-oligosyltrehalose synthase</fullName>
    </submittedName>
</protein>
<dbReference type="PANTHER" id="PTHR10357">
    <property type="entry name" value="ALPHA-AMYLASE FAMILY MEMBER"/>
    <property type="match status" value="1"/>
</dbReference>
<dbReference type="InterPro" id="IPR013797">
    <property type="entry name" value="Maltooligo_trehalose_synth_4"/>
</dbReference>
<dbReference type="Proteomes" id="UP001211044">
    <property type="component" value="Chromosome"/>
</dbReference>
<dbReference type="Gene3D" id="3.20.20.80">
    <property type="entry name" value="Glycosidases"/>
    <property type="match status" value="1"/>
</dbReference>